<dbReference type="PANTHER" id="PTHR14492:SF4">
    <property type="entry name" value="CILIOGENESIS AND PLANAR POLARITY EFFECTOR 1"/>
    <property type="match status" value="1"/>
</dbReference>
<reference evidence="2" key="2">
    <citation type="submission" date="2025-08" db="UniProtKB">
        <authorList>
            <consortium name="Ensembl"/>
        </authorList>
    </citation>
    <scope>IDENTIFICATION</scope>
</reference>
<reference evidence="3" key="1">
    <citation type="submission" date="2017-08" db="EMBL/GenBank/DDBJ databases">
        <title>USMARCv1.0.</title>
        <authorList>
            <person name="Hannum G.I."/>
            <person name="Koren S."/>
            <person name="Schroeder S.G."/>
            <person name="Chin S.C."/>
            <person name="Nonneman D.J."/>
            <person name="Becker S.A."/>
            <person name="Rosen B.D."/>
            <person name="Bickhart D.M."/>
            <person name="Putnam N.H."/>
            <person name="Green R.E."/>
            <person name="Tuggle C.K."/>
            <person name="Liu H."/>
            <person name="Rohrer G.A."/>
            <person name="Warr A."/>
            <person name="Hall R."/>
            <person name="Kim K."/>
            <person name="Hume D.A."/>
            <person name="Talbot R."/>
            <person name="Chow W."/>
            <person name="Howe K."/>
            <person name="Schwartz A.S."/>
            <person name="Watson M."/>
            <person name="Archibald A.L."/>
            <person name="Phillippy A.M."/>
            <person name="Smith T.P.L."/>
        </authorList>
    </citation>
    <scope>NUCLEOTIDE SEQUENCE [LARGE SCALE GENOMIC DNA]</scope>
</reference>
<feature type="region of interest" description="Disordered" evidence="1">
    <location>
        <begin position="240"/>
        <end position="278"/>
    </location>
</feature>
<dbReference type="PANTHER" id="PTHR14492">
    <property type="entry name" value="JBTS17"/>
    <property type="match status" value="1"/>
</dbReference>
<dbReference type="InterPro" id="IPR028236">
    <property type="entry name" value="CPLANE1"/>
</dbReference>
<sequence length="384" mass="43233">ACELGSVCWTRKPDTSTRFCNLYKPGKLFDVKPGPFETPPQNSFGLPLLHLQLKSPYVFSSASRASVTVPSIPTRTIAEERKCPSLSLLHSSLSLGNAYEKPQLIPLENLIALKQSQQKLTHNLCEQGDPGHLQLLQDKIKSSELRQGKDSKKRQRRRAEKELQEKKAEKLRRKPSVTFQPEDSIINDNDSEIFLKPKEQQEHHGSQPLDDFDISFEKLQDDLTTPAGLHFMASVKKKAIERQDASTNTDSDKQASSEEVVSECPKNQQIISSTSEHESLNVPQLLSPEVYLNLRLSTEISEKPLSPSSSERLGHTYINVIDIEADELQELPVREESSDDNIIKQQIDHLEVPSSAELHYMAASVTNAVSLHNFKSQGNNFFHF</sequence>
<name>A0A4X1SG52_PIG</name>
<protein>
    <submittedName>
        <fullName evidence="2">Uncharacterized protein</fullName>
    </submittedName>
</protein>
<feature type="compositionally biased region" description="Basic and acidic residues" evidence="1">
    <location>
        <begin position="159"/>
        <end position="168"/>
    </location>
</feature>
<organism evidence="2 3">
    <name type="scientific">Sus scrofa</name>
    <name type="common">Pig</name>
    <dbReference type="NCBI Taxonomy" id="9823"/>
    <lineage>
        <taxon>Eukaryota</taxon>
        <taxon>Metazoa</taxon>
        <taxon>Chordata</taxon>
        <taxon>Craniata</taxon>
        <taxon>Vertebrata</taxon>
        <taxon>Euteleostomi</taxon>
        <taxon>Mammalia</taxon>
        <taxon>Eutheria</taxon>
        <taxon>Laurasiatheria</taxon>
        <taxon>Artiodactyla</taxon>
        <taxon>Suina</taxon>
        <taxon>Suidae</taxon>
        <taxon>Sus</taxon>
    </lineage>
</organism>
<feature type="compositionally biased region" description="Polar residues" evidence="1">
    <location>
        <begin position="265"/>
        <end position="274"/>
    </location>
</feature>
<dbReference type="Proteomes" id="UP000314985">
    <property type="component" value="Unassembled WGS sequence"/>
</dbReference>
<feature type="region of interest" description="Disordered" evidence="1">
    <location>
        <begin position="143"/>
        <end position="185"/>
    </location>
</feature>
<dbReference type="Ensembl" id="ENSSSCT00070001403.1">
    <property type="protein sequence ID" value="ENSSSCP00070001216.1"/>
    <property type="gene ID" value="ENSSSCG00070000742.1"/>
</dbReference>
<evidence type="ECO:0000256" key="1">
    <source>
        <dbReference type="SAM" id="MobiDB-lite"/>
    </source>
</evidence>
<proteinExistence type="predicted"/>
<dbReference type="AlphaFoldDB" id="A0A4X1SG52"/>
<accession>A0A4X1SG52</accession>
<evidence type="ECO:0000313" key="3">
    <source>
        <dbReference type="Proteomes" id="UP000314985"/>
    </source>
</evidence>
<evidence type="ECO:0000313" key="2">
    <source>
        <dbReference type="Ensembl" id="ENSSSCP00070001216.1"/>
    </source>
</evidence>
<feature type="compositionally biased region" description="Basic and acidic residues" evidence="1">
    <location>
        <begin position="240"/>
        <end position="256"/>
    </location>
</feature>